<sequence>MVRNKRFLAIIPARSGSKGIRDKNIKEMNGKPLMGYTIDACKIAGFFDDILVSTDSKIYQQIAIGLGAAAPFLRPPQLSGDQAASGDVILHALSEMKRLGKEYDYFMLLQPTSPLRNEEHILESVKLLFEKEADSVISVCPYDCMCYLSVTITETGEMKAPDSLKKQIRRQDAMSGCRINGAIYLASVPSYLKYGDFYSGKTYPYFMNPVDSIDIDDTSQFYLAKLILRDRADAVVN</sequence>
<dbReference type="Pfam" id="PF02348">
    <property type="entry name" value="CTP_transf_3"/>
    <property type="match status" value="1"/>
</dbReference>
<dbReference type="PANTHER" id="PTHR21485:SF6">
    <property type="entry name" value="N-ACYLNEURAMINATE CYTIDYLYLTRANSFERASE-RELATED"/>
    <property type="match status" value="1"/>
</dbReference>
<evidence type="ECO:0000313" key="1">
    <source>
        <dbReference type="EMBL" id="RFZ76760.1"/>
    </source>
</evidence>
<dbReference type="PANTHER" id="PTHR21485">
    <property type="entry name" value="HAD SUPERFAMILY MEMBERS CMAS AND KDSC"/>
    <property type="match status" value="1"/>
</dbReference>
<reference evidence="1 2" key="1">
    <citation type="submission" date="2018-07" db="EMBL/GenBank/DDBJ databases">
        <title>New species, Clostridium PI-S10-A1B.</title>
        <authorList>
            <person name="Krishna G."/>
            <person name="Summeta K."/>
            <person name="Shikha S."/>
            <person name="Prabhu P.B."/>
            <person name="Suresh K."/>
        </authorList>
    </citation>
    <scope>NUCLEOTIDE SEQUENCE [LARGE SCALE GENOMIC DNA]</scope>
    <source>
        <strain evidence="1 2">PI-S10-A1B</strain>
    </source>
</reference>
<dbReference type="OrthoDB" id="9805604at2"/>
<dbReference type="SUPFAM" id="SSF53448">
    <property type="entry name" value="Nucleotide-diphospho-sugar transferases"/>
    <property type="match status" value="1"/>
</dbReference>
<protein>
    <submittedName>
        <fullName evidence="1">Acylneuraminate cytidylyltransferase family protein</fullName>
    </submittedName>
</protein>
<gene>
    <name evidence="1" type="ORF">DS742_21945</name>
</gene>
<dbReference type="Gene3D" id="3.90.550.10">
    <property type="entry name" value="Spore Coat Polysaccharide Biosynthesis Protein SpsA, Chain A"/>
    <property type="match status" value="1"/>
</dbReference>
<dbReference type="InterPro" id="IPR003329">
    <property type="entry name" value="Cytidylyl_trans"/>
</dbReference>
<name>A0A3E2N6Y5_9FIRM</name>
<organism evidence="1 2">
    <name type="scientific">Lacrimispora amygdalina</name>
    <dbReference type="NCBI Taxonomy" id="253257"/>
    <lineage>
        <taxon>Bacteria</taxon>
        <taxon>Bacillati</taxon>
        <taxon>Bacillota</taxon>
        <taxon>Clostridia</taxon>
        <taxon>Lachnospirales</taxon>
        <taxon>Lachnospiraceae</taxon>
        <taxon>Lacrimispora</taxon>
    </lineage>
</organism>
<dbReference type="AlphaFoldDB" id="A0A3E2N6Y5"/>
<dbReference type="RefSeq" id="WP_117419103.1">
    <property type="nucleotide sequence ID" value="NZ_QOHO01000073.1"/>
</dbReference>
<proteinExistence type="predicted"/>
<dbReference type="Proteomes" id="UP000260680">
    <property type="component" value="Unassembled WGS sequence"/>
</dbReference>
<accession>A0A3E2N6Y5</accession>
<dbReference type="CDD" id="cd02513">
    <property type="entry name" value="CMP-NeuAc_Synthase"/>
    <property type="match status" value="1"/>
</dbReference>
<dbReference type="InterPro" id="IPR050793">
    <property type="entry name" value="CMP-NeuNAc_synthase"/>
</dbReference>
<evidence type="ECO:0000313" key="2">
    <source>
        <dbReference type="Proteomes" id="UP000260680"/>
    </source>
</evidence>
<dbReference type="InterPro" id="IPR029044">
    <property type="entry name" value="Nucleotide-diphossugar_trans"/>
</dbReference>
<dbReference type="EMBL" id="QOHO01000073">
    <property type="protein sequence ID" value="RFZ76760.1"/>
    <property type="molecule type" value="Genomic_DNA"/>
</dbReference>
<keyword evidence="1" id="KW-0808">Transferase</keyword>
<dbReference type="GO" id="GO:0008781">
    <property type="term" value="F:N-acylneuraminate cytidylyltransferase activity"/>
    <property type="evidence" value="ECO:0007669"/>
    <property type="project" value="TreeGrafter"/>
</dbReference>
<keyword evidence="1" id="KW-0548">Nucleotidyltransferase</keyword>
<comment type="caution">
    <text evidence="1">The sequence shown here is derived from an EMBL/GenBank/DDBJ whole genome shotgun (WGS) entry which is preliminary data.</text>
</comment>